<evidence type="ECO:0000313" key="2">
    <source>
        <dbReference type="Proteomes" id="UP000239539"/>
    </source>
</evidence>
<dbReference type="EMBL" id="PVNO01000001">
    <property type="protein sequence ID" value="PRO70815.1"/>
    <property type="molecule type" value="Genomic_DNA"/>
</dbReference>
<sequence length="73" mass="7812">MTSKESNEKTTDRSLGNFAAVKTSIANGDAEEVKARLEGNALDKLEKDYLIDLARLSGNAEMVGIIEAVPVSD</sequence>
<accession>A0ABX5CW74</accession>
<dbReference type="RefSeq" id="WP_105929318.1">
    <property type="nucleotide sequence ID" value="NZ_BTGH01000011.1"/>
</dbReference>
<evidence type="ECO:0000313" key="1">
    <source>
        <dbReference type="EMBL" id="PRO70815.1"/>
    </source>
</evidence>
<name>A0ABX5CW74_9ALTE</name>
<reference evidence="2" key="1">
    <citation type="journal article" date="2020" name="Int. J. Syst. Evol. Microbiol.">
        <title>Alteromonas alba sp. nov., a marine bacterium isolated from the seawater of the West Pacific Ocean.</title>
        <authorList>
            <person name="Sun C."/>
            <person name="Wu Y.-H."/>
            <person name="Xamxidin M."/>
            <person name="Cheng H."/>
            <person name="Xu X.-W."/>
        </authorList>
    </citation>
    <scope>NUCLEOTIDE SEQUENCE [LARGE SCALE GENOMIC DNA]</scope>
    <source>
        <strain evidence="2">9a2</strain>
    </source>
</reference>
<keyword evidence="2" id="KW-1185">Reference proteome</keyword>
<dbReference type="Proteomes" id="UP000239539">
    <property type="component" value="Unassembled WGS sequence"/>
</dbReference>
<comment type="caution">
    <text evidence="1">The sequence shown here is derived from an EMBL/GenBank/DDBJ whole genome shotgun (WGS) entry which is preliminary data.</text>
</comment>
<protein>
    <submittedName>
        <fullName evidence="1">Uncharacterized protein</fullName>
    </submittedName>
</protein>
<organism evidence="1 2">
    <name type="scientific">Alteromonas gracilis</name>
    <dbReference type="NCBI Taxonomy" id="1479524"/>
    <lineage>
        <taxon>Bacteria</taxon>
        <taxon>Pseudomonadati</taxon>
        <taxon>Pseudomonadota</taxon>
        <taxon>Gammaproteobacteria</taxon>
        <taxon>Alteromonadales</taxon>
        <taxon>Alteromonadaceae</taxon>
        <taxon>Alteromonas/Salinimonas group</taxon>
        <taxon>Alteromonas</taxon>
    </lineage>
</organism>
<proteinExistence type="predicted"/>
<gene>
    <name evidence="1" type="ORF">C6Y39_00215</name>
</gene>